<dbReference type="PROSITE" id="PS51318">
    <property type="entry name" value="TAT"/>
    <property type="match status" value="1"/>
</dbReference>
<protein>
    <submittedName>
        <fullName evidence="1">Uncharacterized protein</fullName>
    </submittedName>
</protein>
<keyword evidence="2" id="KW-1185">Reference proteome</keyword>
<comment type="caution">
    <text evidence="1">The sequence shown here is derived from an EMBL/GenBank/DDBJ whole genome shotgun (WGS) entry which is preliminary data.</text>
</comment>
<sequence>MTKMGRRRFLASVGAGAVGLAAAPAVAAADAEEGFDPSVHGFGFRNWRGSERAYPGHDHRKLADEEVRECVRLDWRGPFADLFGTPVARLPDALVGLVASQIRVAAAQLSSTDGHCYGMTFAAQEFFEDPNALPDSVEHAAELRTPEVPVARDEGGTVGTRIDEYQSTQLLDVHSWLGRRRMLRPKEIDHAAELAALTATVDAFGTAGVTLVDTATRLSHQVLVYDYAERGNATLLDVYNPNVPASSYRPRYRRRLKVIPGADRPLANHAEFDSLVFNRWDRAIRADADVTAPRRTDDGDFSHLLERAVRFTVSSPNVGLSVVAPDGTAVGRNRAEMMDRSRSDVYGTRYRYDAPAGDYRVSVVGKRAATYELTAEAAGLDGSLLDGAVTADIAPGEVREYVASVPESADEEGSLRERGSISPARVRRAVDVPNLLAGAAGGAALSAYALRRRRE</sequence>
<evidence type="ECO:0000313" key="1">
    <source>
        <dbReference type="EMBL" id="MDS0294073.1"/>
    </source>
</evidence>
<dbReference type="Proteomes" id="UP001254813">
    <property type="component" value="Unassembled WGS sequence"/>
</dbReference>
<evidence type="ECO:0000313" key="2">
    <source>
        <dbReference type="Proteomes" id="UP001254813"/>
    </source>
</evidence>
<gene>
    <name evidence="1" type="ORF">NDI79_07800</name>
</gene>
<dbReference type="InterPro" id="IPR006311">
    <property type="entry name" value="TAT_signal"/>
</dbReference>
<name>A0ABU2G1A9_9EURY</name>
<accession>A0ABU2G1A9</accession>
<organism evidence="1 2">
    <name type="scientific">Halogeometricum luteum</name>
    <dbReference type="NCBI Taxonomy" id="2950537"/>
    <lineage>
        <taxon>Archaea</taxon>
        <taxon>Methanobacteriati</taxon>
        <taxon>Methanobacteriota</taxon>
        <taxon>Stenosarchaea group</taxon>
        <taxon>Halobacteria</taxon>
        <taxon>Halobacteriales</taxon>
        <taxon>Haloferacaceae</taxon>
        <taxon>Halogeometricum</taxon>
    </lineage>
</organism>
<reference evidence="1 2" key="1">
    <citation type="submission" date="2022-06" db="EMBL/GenBank/DDBJ databases">
        <title>Halogeometricum sp. a new haloarchaeum isolate from saline soil.</title>
        <authorList>
            <person name="Strakova D."/>
            <person name="Galisteo C."/>
            <person name="Sanchez-Porro C."/>
            <person name="Ventosa A."/>
        </authorList>
    </citation>
    <scope>NUCLEOTIDE SEQUENCE [LARGE SCALE GENOMIC DNA]</scope>
    <source>
        <strain evidence="2">S3BR25-2</strain>
    </source>
</reference>
<dbReference type="RefSeq" id="WP_310927920.1">
    <property type="nucleotide sequence ID" value="NZ_JAMQOQ010000002.1"/>
</dbReference>
<dbReference type="EMBL" id="JAMQOQ010000002">
    <property type="protein sequence ID" value="MDS0294073.1"/>
    <property type="molecule type" value="Genomic_DNA"/>
</dbReference>
<proteinExistence type="predicted"/>